<name>A0A5K0VTH4_9MAGN</name>
<feature type="compositionally biased region" description="Basic and acidic residues" evidence="1">
    <location>
        <begin position="1"/>
        <end position="16"/>
    </location>
</feature>
<evidence type="ECO:0000256" key="1">
    <source>
        <dbReference type="SAM" id="MobiDB-lite"/>
    </source>
</evidence>
<gene>
    <name evidence="2" type="ORF">NYM_LOCUS1945</name>
</gene>
<reference evidence="2" key="1">
    <citation type="submission" date="2019-09" db="EMBL/GenBank/DDBJ databases">
        <authorList>
            <person name="Zhang L."/>
        </authorList>
    </citation>
    <scope>NUCLEOTIDE SEQUENCE</scope>
</reference>
<proteinExistence type="predicted"/>
<dbReference type="EMBL" id="LR721774">
    <property type="protein sequence ID" value="VVV44412.1"/>
    <property type="molecule type" value="Genomic_DNA"/>
</dbReference>
<dbReference type="AlphaFoldDB" id="A0A5K0VTH4"/>
<sequence length="62" mass="6803">MVPERDMLVRSREATRPVEGSQATPAHRQTEVVEEGDHEASESWGSVKVDLMARRASASPSP</sequence>
<accession>A0A5K0VTH4</accession>
<dbReference type="Gramene" id="NC1G0131280.1">
    <property type="protein sequence ID" value="NC1G0131280.1:cds"/>
    <property type="gene ID" value="NC1G0131280"/>
</dbReference>
<protein>
    <submittedName>
        <fullName evidence="2">Uncharacterized protein</fullName>
    </submittedName>
</protein>
<feature type="region of interest" description="Disordered" evidence="1">
    <location>
        <begin position="1"/>
        <end position="47"/>
    </location>
</feature>
<evidence type="ECO:0000313" key="2">
    <source>
        <dbReference type="EMBL" id="VVV44412.1"/>
    </source>
</evidence>
<organism evidence="2">
    <name type="scientific">Nymphaea colorata</name>
    <name type="common">pocket water lily</name>
    <dbReference type="NCBI Taxonomy" id="210225"/>
    <lineage>
        <taxon>Eukaryota</taxon>
        <taxon>Viridiplantae</taxon>
        <taxon>Streptophyta</taxon>
        <taxon>Embryophyta</taxon>
        <taxon>Tracheophyta</taxon>
        <taxon>Spermatophyta</taxon>
        <taxon>Magnoliopsida</taxon>
        <taxon>Nymphaeales</taxon>
        <taxon>Nymphaeaceae</taxon>
        <taxon>Nymphaea</taxon>
    </lineage>
</organism>